<gene>
    <name evidence="6" type="ordered locus">Dvul_0056</name>
</gene>
<name>A0A0H3A6I2_NITV4</name>
<evidence type="ECO:0000256" key="2">
    <source>
        <dbReference type="ARBA" id="ARBA00022777"/>
    </source>
</evidence>
<keyword evidence="6" id="KW-0813">Transport</keyword>
<dbReference type="SUPFAM" id="SSF52540">
    <property type="entry name" value="P-loop containing nucleoside triphosphate hydrolases"/>
    <property type="match status" value="1"/>
</dbReference>
<dbReference type="HOGENOM" id="CLU_000445_113_4_7"/>
<dbReference type="Proteomes" id="UP000009173">
    <property type="component" value="Chromosome"/>
</dbReference>
<feature type="domain" description="Signal transduction histidine kinase osmosensitive K+ channel sensor N-terminal" evidence="5">
    <location>
        <begin position="13"/>
        <end position="218"/>
    </location>
</feature>
<dbReference type="InterPro" id="IPR052023">
    <property type="entry name" value="Histidine_kinase_KdpD"/>
</dbReference>
<dbReference type="GO" id="GO:0005737">
    <property type="term" value="C:cytoplasm"/>
    <property type="evidence" value="ECO:0007669"/>
    <property type="project" value="UniProtKB-ARBA"/>
</dbReference>
<dbReference type="InterPro" id="IPR003852">
    <property type="entry name" value="Sig_transdc_His_kinase_KdpD_N"/>
</dbReference>
<keyword evidence="6" id="KW-0407">Ion channel</keyword>
<organism evidence="6 7">
    <name type="scientific">Nitratidesulfovibrio vulgaris (strain DP4)</name>
    <name type="common">Desulfovibrio vulgaris</name>
    <dbReference type="NCBI Taxonomy" id="391774"/>
    <lineage>
        <taxon>Bacteria</taxon>
        <taxon>Pseudomonadati</taxon>
        <taxon>Thermodesulfobacteriota</taxon>
        <taxon>Desulfovibrionia</taxon>
        <taxon>Desulfovibrionales</taxon>
        <taxon>Desulfovibrionaceae</taxon>
        <taxon>Nitratidesulfovibrio</taxon>
    </lineage>
</organism>
<dbReference type="GO" id="GO:0000155">
    <property type="term" value="F:phosphorelay sensor kinase activity"/>
    <property type="evidence" value="ECO:0007669"/>
    <property type="project" value="InterPro"/>
</dbReference>
<dbReference type="InterPro" id="IPR006016">
    <property type="entry name" value="UspA"/>
</dbReference>
<dbReference type="Gene3D" id="3.40.50.620">
    <property type="entry name" value="HUPs"/>
    <property type="match status" value="1"/>
</dbReference>
<protein>
    <submittedName>
        <fullName evidence="6">Osmosensitive K+ channel His kinase sensor</fullName>
    </submittedName>
</protein>
<dbReference type="PANTHER" id="PTHR45569">
    <property type="entry name" value="SENSOR PROTEIN KDPD"/>
    <property type="match status" value="1"/>
</dbReference>
<dbReference type="KEGG" id="dvl:Dvul_0056"/>
<evidence type="ECO:0000256" key="3">
    <source>
        <dbReference type="ARBA" id="ARBA00023012"/>
    </source>
</evidence>
<keyword evidence="3" id="KW-0902">Two-component regulatory system</keyword>
<dbReference type="RefSeq" id="WP_011791352.1">
    <property type="nucleotide sequence ID" value="NC_008751.1"/>
</dbReference>
<dbReference type="EMBL" id="CP000527">
    <property type="protein sequence ID" value="ABM27080.1"/>
    <property type="molecule type" value="Genomic_DNA"/>
</dbReference>
<dbReference type="GO" id="GO:0034220">
    <property type="term" value="P:monoatomic ion transmembrane transport"/>
    <property type="evidence" value="ECO:0007669"/>
    <property type="project" value="UniProtKB-KW"/>
</dbReference>
<keyword evidence="6" id="KW-0406">Ion transport</keyword>
<dbReference type="Pfam" id="PF02702">
    <property type="entry name" value="KdpD"/>
    <property type="match status" value="1"/>
</dbReference>
<evidence type="ECO:0000259" key="4">
    <source>
        <dbReference type="Pfam" id="PF00582"/>
    </source>
</evidence>
<feature type="domain" description="UspA" evidence="4">
    <location>
        <begin position="243"/>
        <end position="357"/>
    </location>
</feature>
<accession>A0A0H3A6I2</accession>
<dbReference type="InterPro" id="IPR027417">
    <property type="entry name" value="P-loop_NTPase"/>
</dbReference>
<evidence type="ECO:0000313" key="7">
    <source>
        <dbReference type="Proteomes" id="UP000009173"/>
    </source>
</evidence>
<dbReference type="InterPro" id="IPR014729">
    <property type="entry name" value="Rossmann-like_a/b/a_fold"/>
</dbReference>
<evidence type="ECO:0000256" key="1">
    <source>
        <dbReference type="ARBA" id="ARBA00022679"/>
    </source>
</evidence>
<reference evidence="7" key="1">
    <citation type="journal article" date="2009" name="Environ. Microbiol.">
        <title>Contribution of mobile genetic elements to Desulfovibrio vulgaris genome plasticity.</title>
        <authorList>
            <person name="Walker C.B."/>
            <person name="Stolyar S."/>
            <person name="Chivian D."/>
            <person name="Pinel N."/>
            <person name="Gabster J.A."/>
            <person name="Dehal P.S."/>
            <person name="He Z."/>
            <person name="Yang Z.K."/>
            <person name="Yen H.C."/>
            <person name="Zhou J."/>
            <person name="Wall J.D."/>
            <person name="Hazen T.C."/>
            <person name="Arkin A.P."/>
            <person name="Stahl D.A."/>
        </authorList>
    </citation>
    <scope>NUCLEOTIDE SEQUENCE [LARGE SCALE GENOMIC DNA]</scope>
    <source>
        <strain evidence="7">DP4</strain>
    </source>
</reference>
<sequence precursor="true">MDDFSEILARKRQGSLKVYLGYAAGVGKTYAMLQEAHRLAREGLDVVIGYVEPHDRADTLALVEGLEQVAPRKVAIAGSDFTEMDVPGIIARRPQVVLVDELAHTNAAGSENGKRYQDVLKVLEAGINVITTLNVQHLESVAERVESVAGVRVQERLPDAILRRADQVVNVDLTKEDLRERLRQGRIYAPEQAERALGGFFSYRNLSFLRELCLREASGDQVRKIEEQEHFPRHSAGDVIEGVMVALSSSPTDAETLIRRGVRIAHQMGSPCYVVYVQRPSENPTRIDSGLQRVLQGNLRLATQLGAEVVQLAGGDIAETLANFASERNVRHAVFGKSRLSPLLERVRGSFILEFLHDAVGVDVHIVNTTPRQPGQERA</sequence>
<dbReference type="Gene3D" id="3.40.50.300">
    <property type="entry name" value="P-loop containing nucleotide triphosphate hydrolases"/>
    <property type="match status" value="1"/>
</dbReference>
<dbReference type="AlphaFoldDB" id="A0A0H3A6I2"/>
<dbReference type="FunFam" id="3.40.50.300:FF:000483">
    <property type="entry name" value="Sensor histidine kinase KdpD"/>
    <property type="match status" value="1"/>
</dbReference>
<dbReference type="SUPFAM" id="SSF52402">
    <property type="entry name" value="Adenine nucleotide alpha hydrolases-like"/>
    <property type="match status" value="1"/>
</dbReference>
<evidence type="ECO:0000313" key="6">
    <source>
        <dbReference type="EMBL" id="ABM27080.1"/>
    </source>
</evidence>
<evidence type="ECO:0000259" key="5">
    <source>
        <dbReference type="Pfam" id="PF02702"/>
    </source>
</evidence>
<keyword evidence="2 6" id="KW-0418">Kinase</keyword>
<keyword evidence="1" id="KW-0808">Transferase</keyword>
<dbReference type="Pfam" id="PF00582">
    <property type="entry name" value="Usp"/>
    <property type="match status" value="1"/>
</dbReference>
<dbReference type="GO" id="GO:0005886">
    <property type="term" value="C:plasma membrane"/>
    <property type="evidence" value="ECO:0007669"/>
    <property type="project" value="TreeGrafter"/>
</dbReference>
<proteinExistence type="predicted"/>
<dbReference type="PANTHER" id="PTHR45569:SF1">
    <property type="entry name" value="SENSOR PROTEIN KDPD"/>
    <property type="match status" value="1"/>
</dbReference>